<name>A0A438BRH7_VITVI</name>
<feature type="domain" description="Integrase zinc-binding" evidence="1">
    <location>
        <begin position="37"/>
        <end position="93"/>
    </location>
</feature>
<accession>A0A438BRH7</accession>
<dbReference type="Proteomes" id="UP000288805">
    <property type="component" value="Unassembled WGS sequence"/>
</dbReference>
<dbReference type="PANTHER" id="PTHR47266">
    <property type="entry name" value="ENDONUCLEASE-RELATED"/>
    <property type="match status" value="1"/>
</dbReference>
<evidence type="ECO:0000313" key="2">
    <source>
        <dbReference type="EMBL" id="RVW13563.1"/>
    </source>
</evidence>
<evidence type="ECO:0000313" key="3">
    <source>
        <dbReference type="Proteomes" id="UP000288805"/>
    </source>
</evidence>
<evidence type="ECO:0000259" key="1">
    <source>
        <dbReference type="Pfam" id="PF17921"/>
    </source>
</evidence>
<dbReference type="InterPro" id="IPR052160">
    <property type="entry name" value="Gypsy_RT_Integrase-like"/>
</dbReference>
<organism evidence="2 3">
    <name type="scientific">Vitis vinifera</name>
    <name type="common">Grape</name>
    <dbReference type="NCBI Taxonomy" id="29760"/>
    <lineage>
        <taxon>Eukaryota</taxon>
        <taxon>Viridiplantae</taxon>
        <taxon>Streptophyta</taxon>
        <taxon>Embryophyta</taxon>
        <taxon>Tracheophyta</taxon>
        <taxon>Spermatophyta</taxon>
        <taxon>Magnoliopsida</taxon>
        <taxon>eudicotyledons</taxon>
        <taxon>Gunneridae</taxon>
        <taxon>Pentapetalae</taxon>
        <taxon>rosids</taxon>
        <taxon>Vitales</taxon>
        <taxon>Vitaceae</taxon>
        <taxon>Viteae</taxon>
        <taxon>Vitis</taxon>
    </lineage>
</organism>
<sequence>MEHGNEEVFFFSSKTHYAWEDLYLYKFCPNQIIRRCVPKDEQQDILQMCHEEACGGHFAPMKTSTKILQSRFYWPTMFKDCYTHCKSCPQSQQLGKSTQEAVACKSNDHKVVLKFLKDNIFSRTAYKTVLGMSPYRTVYGKACHLLVELEHRAYGVIKNMNFDSDQAGAKRKYDLNELEAY</sequence>
<dbReference type="EMBL" id="QGNW01002649">
    <property type="protein sequence ID" value="RVW13563.1"/>
    <property type="molecule type" value="Genomic_DNA"/>
</dbReference>
<dbReference type="AlphaFoldDB" id="A0A438BRH7"/>
<dbReference type="Pfam" id="PF17921">
    <property type="entry name" value="Integrase_H2C2"/>
    <property type="match status" value="1"/>
</dbReference>
<comment type="caution">
    <text evidence="2">The sequence shown here is derived from an EMBL/GenBank/DDBJ whole genome shotgun (WGS) entry which is preliminary data.</text>
</comment>
<protein>
    <recommendedName>
        <fullName evidence="1">Integrase zinc-binding domain-containing protein</fullName>
    </recommendedName>
</protein>
<dbReference type="InterPro" id="IPR041588">
    <property type="entry name" value="Integrase_H2C2"/>
</dbReference>
<dbReference type="Gene3D" id="1.10.340.70">
    <property type="match status" value="1"/>
</dbReference>
<proteinExistence type="predicted"/>
<reference evidence="2 3" key="1">
    <citation type="journal article" date="2018" name="PLoS Genet.">
        <title>Population sequencing reveals clonal diversity and ancestral inbreeding in the grapevine cultivar Chardonnay.</title>
        <authorList>
            <person name="Roach M.J."/>
            <person name="Johnson D.L."/>
            <person name="Bohlmann J."/>
            <person name="van Vuuren H.J."/>
            <person name="Jones S.J."/>
            <person name="Pretorius I.S."/>
            <person name="Schmidt S.A."/>
            <person name="Borneman A.R."/>
        </authorList>
    </citation>
    <scope>NUCLEOTIDE SEQUENCE [LARGE SCALE GENOMIC DNA]</scope>
    <source>
        <strain evidence="3">cv. Chardonnay</strain>
        <tissue evidence="2">Leaf</tissue>
    </source>
</reference>
<gene>
    <name evidence="2" type="ORF">CK203_091918</name>
</gene>